<name>A0AA38CVD4_TAXCH</name>
<keyword evidence="5" id="KW-1185">Reference proteome</keyword>
<dbReference type="AlphaFoldDB" id="A0AA38CVD4"/>
<sequence>HMHPVQPLLMIDTSLVVHWTKKVRIWSIPSRKVVDWTDIYEMVTAACYTPDGQGAFVGTHKGKCLSYNASGNRLQEETPIDVQKKKKKSRGKKITGFQFVPGNSRKVLITSADSGIRVFDGSELVQKFKGFRNTNSQISASFTTNGKYIVSASEDSYVYIWNYDLPSNPAAKDQGICRAYEYFLSRKVSAAMPWPGMKSESFALSPGDLMPTQRHNRELFAEGIGNGGRNSGSFLQASTDQGCEVILDNSLVPISGNLEIRANMVQINGSILEGARVSGWSEDSVRENHQVTVRDDTSSIPESISGMLQSSLTASSASLRILDHSSPNHGLFADSLSKGSATWPEENLPAFTIRSPNIASSELPNNNICESGDVSSIQDKSTLAAWGLVIVTAGLGGEIRTFQNYGWPVRL</sequence>
<organism evidence="4 5">
    <name type="scientific">Taxus chinensis</name>
    <name type="common">Chinese yew</name>
    <name type="synonym">Taxus wallichiana var. chinensis</name>
    <dbReference type="NCBI Taxonomy" id="29808"/>
    <lineage>
        <taxon>Eukaryota</taxon>
        <taxon>Viridiplantae</taxon>
        <taxon>Streptophyta</taxon>
        <taxon>Embryophyta</taxon>
        <taxon>Tracheophyta</taxon>
        <taxon>Spermatophyta</taxon>
        <taxon>Pinopsida</taxon>
        <taxon>Pinidae</taxon>
        <taxon>Conifers II</taxon>
        <taxon>Cupressales</taxon>
        <taxon>Taxaceae</taxon>
        <taxon>Taxus</taxon>
    </lineage>
</organism>
<dbReference type="InterPro" id="IPR040324">
    <property type="entry name" value="WDR44/Dgr2"/>
</dbReference>
<reference evidence="4 5" key="1">
    <citation type="journal article" date="2021" name="Nat. Plants">
        <title>The Taxus genome provides insights into paclitaxel biosynthesis.</title>
        <authorList>
            <person name="Xiong X."/>
            <person name="Gou J."/>
            <person name="Liao Q."/>
            <person name="Li Y."/>
            <person name="Zhou Q."/>
            <person name="Bi G."/>
            <person name="Li C."/>
            <person name="Du R."/>
            <person name="Wang X."/>
            <person name="Sun T."/>
            <person name="Guo L."/>
            <person name="Liang H."/>
            <person name="Lu P."/>
            <person name="Wu Y."/>
            <person name="Zhang Z."/>
            <person name="Ro D.K."/>
            <person name="Shang Y."/>
            <person name="Huang S."/>
            <person name="Yan J."/>
        </authorList>
    </citation>
    <scope>NUCLEOTIDE SEQUENCE [LARGE SCALE GENOMIC DNA]</scope>
    <source>
        <strain evidence="4">Ta-2019</strain>
    </source>
</reference>
<accession>A0AA38CVD4</accession>
<protein>
    <recommendedName>
        <fullName evidence="6">WD repeat-containing protein 44</fullName>
    </recommendedName>
</protein>
<dbReference type="InterPro" id="IPR015943">
    <property type="entry name" value="WD40/YVTN_repeat-like_dom_sf"/>
</dbReference>
<dbReference type="PANTHER" id="PTHR14221:SF67">
    <property type="entry name" value="WD REPEAT-CONTAINING PROTEIN 44-LIKE"/>
    <property type="match status" value="1"/>
</dbReference>
<dbReference type="EMBL" id="JAHRHJ020000009">
    <property type="protein sequence ID" value="KAH9303419.1"/>
    <property type="molecule type" value="Genomic_DNA"/>
</dbReference>
<dbReference type="PANTHER" id="PTHR14221">
    <property type="entry name" value="WD REPEAT DOMAIN 44"/>
    <property type="match status" value="1"/>
</dbReference>
<keyword evidence="2" id="KW-0677">Repeat</keyword>
<dbReference type="Pfam" id="PF00400">
    <property type="entry name" value="WD40"/>
    <property type="match status" value="1"/>
</dbReference>
<evidence type="ECO:0000256" key="1">
    <source>
        <dbReference type="ARBA" id="ARBA00022574"/>
    </source>
</evidence>
<evidence type="ECO:0008006" key="6">
    <source>
        <dbReference type="Google" id="ProtNLM"/>
    </source>
</evidence>
<feature type="non-terminal residue" evidence="4">
    <location>
        <position position="411"/>
    </location>
</feature>
<dbReference type="OMA" id="QPLLMID"/>
<dbReference type="Gene3D" id="2.130.10.10">
    <property type="entry name" value="YVTN repeat-like/Quinoprotein amine dehydrogenase"/>
    <property type="match status" value="1"/>
</dbReference>
<gene>
    <name evidence="4" type="ORF">KI387_015002</name>
</gene>
<dbReference type="InterPro" id="IPR001680">
    <property type="entry name" value="WD40_rpt"/>
</dbReference>
<dbReference type="Proteomes" id="UP000824469">
    <property type="component" value="Unassembled WGS sequence"/>
</dbReference>
<evidence type="ECO:0000256" key="2">
    <source>
        <dbReference type="ARBA" id="ARBA00022737"/>
    </source>
</evidence>
<comment type="caution">
    <text evidence="4">The sequence shown here is derived from an EMBL/GenBank/DDBJ whole genome shotgun (WGS) entry which is preliminary data.</text>
</comment>
<keyword evidence="1 3" id="KW-0853">WD repeat</keyword>
<dbReference type="SMART" id="SM00320">
    <property type="entry name" value="WD40"/>
    <property type="match status" value="3"/>
</dbReference>
<evidence type="ECO:0000313" key="4">
    <source>
        <dbReference type="EMBL" id="KAH9303419.1"/>
    </source>
</evidence>
<dbReference type="SUPFAM" id="SSF50978">
    <property type="entry name" value="WD40 repeat-like"/>
    <property type="match status" value="1"/>
</dbReference>
<evidence type="ECO:0000256" key="3">
    <source>
        <dbReference type="PROSITE-ProRule" id="PRU00221"/>
    </source>
</evidence>
<dbReference type="PROSITE" id="PS50082">
    <property type="entry name" value="WD_REPEATS_2"/>
    <property type="match status" value="1"/>
</dbReference>
<evidence type="ECO:0000313" key="5">
    <source>
        <dbReference type="Proteomes" id="UP000824469"/>
    </source>
</evidence>
<feature type="repeat" description="WD" evidence="3">
    <location>
        <begin position="139"/>
        <end position="162"/>
    </location>
</feature>
<dbReference type="InterPro" id="IPR036322">
    <property type="entry name" value="WD40_repeat_dom_sf"/>
</dbReference>
<proteinExistence type="predicted"/>